<dbReference type="InterPro" id="IPR018044">
    <property type="entry name" value="Peptidase_S11"/>
</dbReference>
<organism evidence="14 15">
    <name type="scientific">Croceibacterium atlanticum</name>
    <dbReference type="NCBI Taxonomy" id="1267766"/>
    <lineage>
        <taxon>Bacteria</taxon>
        <taxon>Pseudomonadati</taxon>
        <taxon>Pseudomonadota</taxon>
        <taxon>Alphaproteobacteria</taxon>
        <taxon>Sphingomonadales</taxon>
        <taxon>Erythrobacteraceae</taxon>
        <taxon>Croceibacterium</taxon>
    </lineage>
</organism>
<keyword evidence="9" id="KW-0133">Cell shape</keyword>
<dbReference type="SUPFAM" id="SSF56601">
    <property type="entry name" value="beta-lactamase/transpeptidase-like"/>
    <property type="match status" value="1"/>
</dbReference>
<dbReference type="Pfam" id="PF00768">
    <property type="entry name" value="Peptidase_S11"/>
    <property type="match status" value="1"/>
</dbReference>
<evidence type="ECO:0000313" key="15">
    <source>
        <dbReference type="Proteomes" id="UP000034392"/>
    </source>
</evidence>
<dbReference type="SUPFAM" id="SSF69189">
    <property type="entry name" value="Penicillin-binding protein associated domain"/>
    <property type="match status" value="1"/>
</dbReference>
<sequence>MKPGIIHLRAAAALVLAAMPAVPLAAPAVQAAQAEPGKPPVPQEIPIALMVDLASGQTLYSREEDRRFVPASVTKVMTAYTAFGLIEEGKLDPQTEVEISRELADEWSGEGSTMFLQAGDKVTVGQLLLGVTTVSANDASVAIALESLGSLEGWLALMNENAAELGMRNTYFGTPNGWPDEGRTFTTARDLALLAEALTTRYPDLYRRYFGHRGMRYGGYAQNNHDPVTGVVAGADGIKTGYTRQAGYNFLGSAERDGRRLVMVVAGAPAARLRDQAARDFLRWGFGAFDTQEILPAGFQIGEARVQDGAQAGVILRTENRVLASMPQGETPEVELSIRYHGPLRAPIAAGERVGWLRVSVAGQQPHDVPLIAGEEVAKANFLQRIRNGVTGLFS</sequence>
<evidence type="ECO:0000256" key="10">
    <source>
        <dbReference type="ARBA" id="ARBA00022984"/>
    </source>
</evidence>
<proteinExistence type="inferred from homology"/>
<keyword evidence="11" id="KW-0961">Cell wall biogenesis/degradation</keyword>
<evidence type="ECO:0000256" key="6">
    <source>
        <dbReference type="ARBA" id="ARBA00022670"/>
    </source>
</evidence>
<dbReference type="RefSeq" id="WP_235979779.1">
    <property type="nucleotide sequence ID" value="NZ_CP011452.2"/>
</dbReference>
<accession>A0A0F7KR78</accession>
<keyword evidence="5 14" id="KW-0121">Carboxypeptidase</keyword>
<name>A0A0F7KR78_9SPHN</name>
<keyword evidence="10" id="KW-0573">Peptidoglycan synthesis</keyword>
<evidence type="ECO:0000256" key="5">
    <source>
        <dbReference type="ARBA" id="ARBA00022645"/>
    </source>
</evidence>
<dbReference type="EC" id="3.4.16.4" evidence="4"/>
<dbReference type="STRING" id="1267766.WYH_00543"/>
<dbReference type="Gene3D" id="3.40.710.10">
    <property type="entry name" value="DD-peptidase/beta-lactamase superfamily"/>
    <property type="match status" value="1"/>
</dbReference>
<comment type="function">
    <text evidence="1">Removes C-terminal D-alanyl residues from sugar-peptide cell wall precursors.</text>
</comment>
<dbReference type="InterPro" id="IPR012907">
    <property type="entry name" value="Peptidase_S11_C"/>
</dbReference>
<dbReference type="PATRIC" id="fig|1267766.3.peg.549"/>
<dbReference type="GO" id="GO:0008360">
    <property type="term" value="P:regulation of cell shape"/>
    <property type="evidence" value="ECO:0007669"/>
    <property type="project" value="UniProtKB-KW"/>
</dbReference>
<dbReference type="GO" id="GO:0009252">
    <property type="term" value="P:peptidoglycan biosynthetic process"/>
    <property type="evidence" value="ECO:0007669"/>
    <property type="project" value="UniProtKB-UniPathway"/>
</dbReference>
<dbReference type="KEGG" id="aay:WYH_00543"/>
<evidence type="ECO:0000256" key="9">
    <source>
        <dbReference type="ARBA" id="ARBA00022960"/>
    </source>
</evidence>
<dbReference type="AlphaFoldDB" id="A0A0F7KR78"/>
<comment type="similarity">
    <text evidence="3 13">Belongs to the peptidase S11 family.</text>
</comment>
<dbReference type="GO" id="GO:0006508">
    <property type="term" value="P:proteolysis"/>
    <property type="evidence" value="ECO:0007669"/>
    <property type="project" value="UniProtKB-KW"/>
</dbReference>
<evidence type="ECO:0000256" key="13">
    <source>
        <dbReference type="RuleBase" id="RU004016"/>
    </source>
</evidence>
<evidence type="ECO:0000256" key="4">
    <source>
        <dbReference type="ARBA" id="ARBA00012448"/>
    </source>
</evidence>
<dbReference type="InterPro" id="IPR015956">
    <property type="entry name" value="Peniciliin-bd_prot_C_sf"/>
</dbReference>
<dbReference type="EMBL" id="CP011452">
    <property type="protein sequence ID" value="AKH41601.1"/>
    <property type="molecule type" value="Genomic_DNA"/>
</dbReference>
<dbReference type="Gene3D" id="2.60.410.10">
    <property type="entry name" value="D-Ala-D-Ala carboxypeptidase, C-terminal domain"/>
    <property type="match status" value="1"/>
</dbReference>
<comment type="pathway">
    <text evidence="2">Cell wall biogenesis; peptidoglycan biosynthesis.</text>
</comment>
<dbReference type="Proteomes" id="UP000034392">
    <property type="component" value="Chromosome"/>
</dbReference>
<evidence type="ECO:0000256" key="11">
    <source>
        <dbReference type="ARBA" id="ARBA00023316"/>
    </source>
</evidence>
<comment type="catalytic activity">
    <reaction evidence="12">
        <text>Preferential cleavage: (Ac)2-L-Lys-D-Ala-|-D-Ala. Also transpeptidation of peptidyl-alanyl moieties that are N-acyl substituents of D-alanine.</text>
        <dbReference type="EC" id="3.4.16.4"/>
    </reaction>
</comment>
<evidence type="ECO:0000256" key="7">
    <source>
        <dbReference type="ARBA" id="ARBA00022729"/>
    </source>
</evidence>
<evidence type="ECO:0000313" key="14">
    <source>
        <dbReference type="EMBL" id="AKH41601.1"/>
    </source>
</evidence>
<dbReference type="GO" id="GO:0009002">
    <property type="term" value="F:serine-type D-Ala-D-Ala carboxypeptidase activity"/>
    <property type="evidence" value="ECO:0007669"/>
    <property type="project" value="UniProtKB-EC"/>
</dbReference>
<dbReference type="InterPro" id="IPR012338">
    <property type="entry name" value="Beta-lactam/transpept-like"/>
</dbReference>
<dbReference type="InterPro" id="IPR037167">
    <property type="entry name" value="Peptidase_S11_C_sf"/>
</dbReference>
<keyword evidence="6" id="KW-0645">Protease</keyword>
<dbReference type="PANTHER" id="PTHR21581:SF6">
    <property type="entry name" value="TRAFFICKING PROTEIN PARTICLE COMPLEX SUBUNIT 12"/>
    <property type="match status" value="1"/>
</dbReference>
<reference evidence="14" key="1">
    <citation type="submission" date="2015-05" db="EMBL/GenBank/DDBJ databases">
        <title>The complete genome of Altererythrobacter atlanticus strain 26DY36.</title>
        <authorList>
            <person name="Wu Y.-H."/>
            <person name="Cheng H."/>
            <person name="Wu X.-W."/>
        </authorList>
    </citation>
    <scope>NUCLEOTIDE SEQUENCE [LARGE SCALE GENOMIC DNA]</scope>
    <source>
        <strain evidence="14">26DY36</strain>
    </source>
</reference>
<keyword evidence="15" id="KW-1185">Reference proteome</keyword>
<keyword evidence="7" id="KW-0732">Signal</keyword>
<dbReference type="Pfam" id="PF07943">
    <property type="entry name" value="PBP5_C"/>
    <property type="match status" value="1"/>
</dbReference>
<evidence type="ECO:0000256" key="2">
    <source>
        <dbReference type="ARBA" id="ARBA00004752"/>
    </source>
</evidence>
<evidence type="ECO:0000256" key="1">
    <source>
        <dbReference type="ARBA" id="ARBA00003217"/>
    </source>
</evidence>
<dbReference type="GO" id="GO:0071555">
    <property type="term" value="P:cell wall organization"/>
    <property type="evidence" value="ECO:0007669"/>
    <property type="project" value="UniProtKB-KW"/>
</dbReference>
<evidence type="ECO:0000256" key="3">
    <source>
        <dbReference type="ARBA" id="ARBA00007164"/>
    </source>
</evidence>
<dbReference type="PRINTS" id="PR00725">
    <property type="entry name" value="DADACBPTASE1"/>
</dbReference>
<protein>
    <recommendedName>
        <fullName evidence="4">serine-type D-Ala-D-Ala carboxypeptidase</fullName>
        <ecNumber evidence="4">3.4.16.4</ecNumber>
    </recommendedName>
</protein>
<evidence type="ECO:0000256" key="12">
    <source>
        <dbReference type="ARBA" id="ARBA00034000"/>
    </source>
</evidence>
<dbReference type="PANTHER" id="PTHR21581">
    <property type="entry name" value="D-ALANYL-D-ALANINE CARBOXYPEPTIDASE"/>
    <property type="match status" value="1"/>
</dbReference>
<dbReference type="UniPathway" id="UPA00219"/>
<dbReference type="SMART" id="SM00936">
    <property type="entry name" value="PBP5_C"/>
    <property type="match status" value="1"/>
</dbReference>
<gene>
    <name evidence="14" type="primary">dacD</name>
    <name evidence="14" type="ORF">WYH_00543</name>
</gene>
<keyword evidence="8 14" id="KW-0378">Hydrolase</keyword>
<dbReference type="InterPro" id="IPR001967">
    <property type="entry name" value="Peptidase_S11_N"/>
</dbReference>
<evidence type="ECO:0000256" key="8">
    <source>
        <dbReference type="ARBA" id="ARBA00022801"/>
    </source>
</evidence>